<evidence type="ECO:0000256" key="1">
    <source>
        <dbReference type="SAM" id="SignalP"/>
    </source>
</evidence>
<name>A0A6B0UR05_IXORI</name>
<sequence length="129" mass="14010">MLAQVLVVLVLGWILFSAQEEHVFAKMSQPGQLPRIGHVANLNVERGSCLIGRWVADEEYFHAIGELQASVLVLVRLGLDNVVVDTGHILRLDGGHPADLGGEPPSVRNSLIVSSTVFLFPGWCDGLFI</sequence>
<protein>
    <submittedName>
        <fullName evidence="2">Putative secreted protein</fullName>
    </submittedName>
</protein>
<keyword evidence="1" id="KW-0732">Signal</keyword>
<evidence type="ECO:0000313" key="2">
    <source>
        <dbReference type="EMBL" id="MXU92102.1"/>
    </source>
</evidence>
<feature type="chain" id="PRO_5025626793" evidence="1">
    <location>
        <begin position="21"/>
        <end position="129"/>
    </location>
</feature>
<proteinExistence type="predicted"/>
<feature type="signal peptide" evidence="1">
    <location>
        <begin position="1"/>
        <end position="20"/>
    </location>
</feature>
<reference evidence="2" key="1">
    <citation type="submission" date="2019-12" db="EMBL/GenBank/DDBJ databases">
        <title>An insight into the sialome of adult female Ixodes ricinus ticks feeding for 6 days.</title>
        <authorList>
            <person name="Perner J."/>
            <person name="Ribeiro J.M.C."/>
        </authorList>
    </citation>
    <scope>NUCLEOTIDE SEQUENCE</scope>
    <source>
        <strain evidence="2">Semi-engorged</strain>
        <tissue evidence="2">Salivary glands</tissue>
    </source>
</reference>
<dbReference type="AlphaFoldDB" id="A0A6B0UR05"/>
<accession>A0A6B0UR05</accession>
<organism evidence="2">
    <name type="scientific">Ixodes ricinus</name>
    <name type="common">Common tick</name>
    <name type="synonym">Acarus ricinus</name>
    <dbReference type="NCBI Taxonomy" id="34613"/>
    <lineage>
        <taxon>Eukaryota</taxon>
        <taxon>Metazoa</taxon>
        <taxon>Ecdysozoa</taxon>
        <taxon>Arthropoda</taxon>
        <taxon>Chelicerata</taxon>
        <taxon>Arachnida</taxon>
        <taxon>Acari</taxon>
        <taxon>Parasitiformes</taxon>
        <taxon>Ixodida</taxon>
        <taxon>Ixodoidea</taxon>
        <taxon>Ixodidae</taxon>
        <taxon>Ixodinae</taxon>
        <taxon>Ixodes</taxon>
    </lineage>
</organism>
<dbReference type="EMBL" id="GIFC01010019">
    <property type="protein sequence ID" value="MXU92102.1"/>
    <property type="molecule type" value="Transcribed_RNA"/>
</dbReference>